<keyword evidence="2" id="KW-0238">DNA-binding</keyword>
<accession>A0ABY7HNK0</accession>
<proteinExistence type="predicted"/>
<dbReference type="Proteomes" id="UP001164712">
    <property type="component" value="Chromosome"/>
</dbReference>
<feature type="domain" description="HTH Mu-type" evidence="1">
    <location>
        <begin position="2"/>
        <end position="69"/>
    </location>
</feature>
<protein>
    <submittedName>
        <fullName evidence="2">DNA-binding protein</fullName>
    </submittedName>
</protein>
<dbReference type="Gene3D" id="1.10.10.10">
    <property type="entry name" value="Winged helix-like DNA-binding domain superfamily/Winged helix DNA-binding domain"/>
    <property type="match status" value="1"/>
</dbReference>
<dbReference type="InterPro" id="IPR009061">
    <property type="entry name" value="DNA-bd_dom_put_sf"/>
</dbReference>
<reference evidence="2" key="1">
    <citation type="submission" date="2022-12" db="EMBL/GenBank/DDBJ databases">
        <title>Complete genome sequence of an Australian strain of Rouxiella badensis DAR84756 and resolution of the R. badensis DSM100043 and R. chamberiensis DSM28324 genomes.</title>
        <authorList>
            <person name="Paul S."/>
            <person name="Anderson P.J."/>
            <person name="Maynard G."/>
            <person name="Dyall-Smith M."/>
            <person name="Kudinha T."/>
        </authorList>
    </citation>
    <scope>NUCLEOTIDE SEQUENCE</scope>
    <source>
        <strain evidence="2">DSM 28324</strain>
    </source>
</reference>
<dbReference type="PROSITE" id="PS51702">
    <property type="entry name" value="HTH_MU"/>
    <property type="match status" value="1"/>
</dbReference>
<evidence type="ECO:0000313" key="2">
    <source>
        <dbReference type="EMBL" id="WAT00948.1"/>
    </source>
</evidence>
<evidence type="ECO:0000313" key="3">
    <source>
        <dbReference type="Proteomes" id="UP001164712"/>
    </source>
</evidence>
<gene>
    <name evidence="2" type="ORF">O1V66_19535</name>
</gene>
<dbReference type="GO" id="GO:0003677">
    <property type="term" value="F:DNA binding"/>
    <property type="evidence" value="ECO:0007669"/>
    <property type="project" value="UniProtKB-KW"/>
</dbReference>
<sequence>MNREWFSAKELTSFTGLPSSPQGIHSMARRQGWVRRRRLGVQGRGVEYHRDSLPVNTGSTLKLQEQSAEYLFSHLQDPLVIWIESYKQLHEEERNRMVTFIMREGILEIINRLNKIDNNIC</sequence>
<evidence type="ECO:0000259" key="1">
    <source>
        <dbReference type="PROSITE" id="PS51702"/>
    </source>
</evidence>
<dbReference type="RefSeq" id="WP_045049006.1">
    <property type="nucleotide sequence ID" value="NZ_CP114058.1"/>
</dbReference>
<dbReference type="EMBL" id="CP114058">
    <property type="protein sequence ID" value="WAT00948.1"/>
    <property type="molecule type" value="Genomic_DNA"/>
</dbReference>
<dbReference type="Pfam" id="PF02316">
    <property type="entry name" value="HTH_Tnp_Mu_1"/>
    <property type="match status" value="1"/>
</dbReference>
<organism evidence="2 3">
    <name type="scientific">Rouxiella chamberiensis</name>
    <dbReference type="NCBI Taxonomy" id="1513468"/>
    <lineage>
        <taxon>Bacteria</taxon>
        <taxon>Pseudomonadati</taxon>
        <taxon>Pseudomonadota</taxon>
        <taxon>Gammaproteobacteria</taxon>
        <taxon>Enterobacterales</taxon>
        <taxon>Yersiniaceae</taxon>
        <taxon>Rouxiella</taxon>
    </lineage>
</organism>
<dbReference type="SUPFAM" id="SSF46955">
    <property type="entry name" value="Putative DNA-binding domain"/>
    <property type="match status" value="1"/>
</dbReference>
<name>A0ABY7HNK0_9GAMM</name>
<dbReference type="InterPro" id="IPR003314">
    <property type="entry name" value="Mu-type_HTH"/>
</dbReference>
<keyword evidence="3" id="KW-1185">Reference proteome</keyword>
<dbReference type="InterPro" id="IPR036388">
    <property type="entry name" value="WH-like_DNA-bd_sf"/>
</dbReference>